<dbReference type="Pfam" id="PF01192">
    <property type="entry name" value="RNA_pol_Rpb6"/>
    <property type="match status" value="1"/>
</dbReference>
<dbReference type="GO" id="GO:0006366">
    <property type="term" value="P:transcription by RNA polymerase II"/>
    <property type="evidence" value="ECO:0007669"/>
    <property type="project" value="TreeGrafter"/>
</dbReference>
<evidence type="ECO:0000313" key="3">
    <source>
        <dbReference type="EMBL" id="QHT18461.1"/>
    </source>
</evidence>
<dbReference type="AlphaFoldDB" id="A0A6C0DPR7"/>
<dbReference type="PANTHER" id="PTHR47227:SF5">
    <property type="entry name" value="DNA-DIRECTED RNA POLYMERASES I, II, AND III SUBUNIT RPABC2"/>
    <property type="match status" value="1"/>
</dbReference>
<dbReference type="GO" id="GO:0000428">
    <property type="term" value="C:DNA-directed RNA polymerase complex"/>
    <property type="evidence" value="ECO:0007669"/>
    <property type="project" value="UniProtKB-KW"/>
</dbReference>
<dbReference type="InterPro" id="IPR006110">
    <property type="entry name" value="Pol_omega/Rpo6/RPB6"/>
</dbReference>
<dbReference type="GO" id="GO:0003677">
    <property type="term" value="F:DNA binding"/>
    <property type="evidence" value="ECO:0007669"/>
    <property type="project" value="InterPro"/>
</dbReference>
<evidence type="ECO:0000256" key="1">
    <source>
        <dbReference type="ARBA" id="ARBA00022478"/>
    </source>
</evidence>
<sequence length="151" mass="17305">MADDDGSFVGGDEFDDGIEELLEEEVLVEDVQPQREDPLSALLKHHPECVLEYAEDISSKIPLVTSPPFTRDKNHATVPFLTQYERTKILGMRANQLSQGARPYISVPDYITDVLEIARLELAQRRLPYLIRRPMPDGTHEYWRLSDLLIL</sequence>
<dbReference type="GO" id="GO:0006360">
    <property type="term" value="P:transcription by RNA polymerase I"/>
    <property type="evidence" value="ECO:0007669"/>
    <property type="project" value="TreeGrafter"/>
</dbReference>
<reference evidence="3" key="1">
    <citation type="journal article" date="2020" name="Nature">
        <title>Giant virus diversity and host interactions through global metagenomics.</title>
        <authorList>
            <person name="Schulz F."/>
            <person name="Roux S."/>
            <person name="Paez-Espino D."/>
            <person name="Jungbluth S."/>
            <person name="Walsh D.A."/>
            <person name="Denef V.J."/>
            <person name="McMahon K.D."/>
            <person name="Konstantinidis K.T."/>
            <person name="Eloe-Fadrosh E.A."/>
            <person name="Kyrpides N.C."/>
            <person name="Woyke T."/>
        </authorList>
    </citation>
    <scope>NUCLEOTIDE SEQUENCE</scope>
    <source>
        <strain evidence="3">GVMAG-M-3300023174-46</strain>
    </source>
</reference>
<dbReference type="GO" id="GO:0003899">
    <property type="term" value="F:DNA-directed RNA polymerase activity"/>
    <property type="evidence" value="ECO:0007669"/>
    <property type="project" value="InterPro"/>
</dbReference>
<dbReference type="InterPro" id="IPR036161">
    <property type="entry name" value="RPB6/omega-like_sf"/>
</dbReference>
<accession>A0A6C0DPR7</accession>
<evidence type="ECO:0000256" key="2">
    <source>
        <dbReference type="ARBA" id="ARBA00023163"/>
    </source>
</evidence>
<dbReference type="SUPFAM" id="SSF63562">
    <property type="entry name" value="RPB6/omega subunit-like"/>
    <property type="match status" value="1"/>
</dbReference>
<protein>
    <submittedName>
        <fullName evidence="3">Uncharacterized protein</fullName>
    </submittedName>
</protein>
<dbReference type="EMBL" id="MN739656">
    <property type="protein sequence ID" value="QHT18461.1"/>
    <property type="molecule type" value="Genomic_DNA"/>
</dbReference>
<name>A0A6C0DPR7_9ZZZZ</name>
<dbReference type="GO" id="GO:0042797">
    <property type="term" value="P:tRNA transcription by RNA polymerase III"/>
    <property type="evidence" value="ECO:0007669"/>
    <property type="project" value="TreeGrafter"/>
</dbReference>
<keyword evidence="1" id="KW-0240">DNA-directed RNA polymerase</keyword>
<dbReference type="Gene3D" id="3.90.940.10">
    <property type="match status" value="1"/>
</dbReference>
<dbReference type="PANTHER" id="PTHR47227">
    <property type="entry name" value="DNA-DIRECTED RNA POLYMERASE SUBUNIT K"/>
    <property type="match status" value="1"/>
</dbReference>
<organism evidence="3">
    <name type="scientific">viral metagenome</name>
    <dbReference type="NCBI Taxonomy" id="1070528"/>
    <lineage>
        <taxon>unclassified sequences</taxon>
        <taxon>metagenomes</taxon>
        <taxon>organismal metagenomes</taxon>
    </lineage>
</organism>
<proteinExistence type="predicted"/>
<keyword evidence="2" id="KW-0804">Transcription</keyword>